<sequence length="125" mass="14208">MDQARITANLPSRSFDATLSFYEGLGFQLVWRSDGWMIFGFGTTRIEFFPHPELDPKSSWFSACLRLPDIDTLHKAWRRQGIAADAAAIPRLTDIAPATASAPRMFYMVDPDGSLWRVIEDKDIR</sequence>
<dbReference type="RefSeq" id="WP_191284798.1">
    <property type="nucleotide sequence ID" value="NZ_BNCH01000001.1"/>
</dbReference>
<gene>
    <name evidence="2" type="ORF">GCM10016455_04050</name>
</gene>
<organism evidence="2 3">
    <name type="scientific">Aliiroseovarius zhejiangensis</name>
    <dbReference type="NCBI Taxonomy" id="1632025"/>
    <lineage>
        <taxon>Bacteria</taxon>
        <taxon>Pseudomonadati</taxon>
        <taxon>Pseudomonadota</taxon>
        <taxon>Alphaproteobacteria</taxon>
        <taxon>Rhodobacterales</taxon>
        <taxon>Paracoccaceae</taxon>
        <taxon>Aliiroseovarius</taxon>
    </lineage>
</organism>
<evidence type="ECO:0000313" key="2">
    <source>
        <dbReference type="EMBL" id="GHE87358.1"/>
    </source>
</evidence>
<reference evidence="3" key="1">
    <citation type="journal article" date="2019" name="Int. J. Syst. Evol. Microbiol.">
        <title>The Global Catalogue of Microorganisms (GCM) 10K type strain sequencing project: providing services to taxonomists for standard genome sequencing and annotation.</title>
        <authorList>
            <consortium name="The Broad Institute Genomics Platform"/>
            <consortium name="The Broad Institute Genome Sequencing Center for Infectious Disease"/>
            <person name="Wu L."/>
            <person name="Ma J."/>
        </authorList>
    </citation>
    <scope>NUCLEOTIDE SEQUENCE [LARGE SCALE GENOMIC DNA]</scope>
    <source>
        <strain evidence="3">KCTC 42443</strain>
    </source>
</reference>
<proteinExistence type="predicted"/>
<dbReference type="PROSITE" id="PS51819">
    <property type="entry name" value="VOC"/>
    <property type="match status" value="1"/>
</dbReference>
<keyword evidence="3" id="KW-1185">Reference proteome</keyword>
<evidence type="ECO:0000313" key="3">
    <source>
        <dbReference type="Proteomes" id="UP000609802"/>
    </source>
</evidence>
<dbReference type="Pfam" id="PF00903">
    <property type="entry name" value="Glyoxalase"/>
    <property type="match status" value="1"/>
</dbReference>
<evidence type="ECO:0000259" key="1">
    <source>
        <dbReference type="PROSITE" id="PS51819"/>
    </source>
</evidence>
<comment type="caution">
    <text evidence="2">The sequence shown here is derived from an EMBL/GenBank/DDBJ whole genome shotgun (WGS) entry which is preliminary data.</text>
</comment>
<protein>
    <submittedName>
        <fullName evidence="2">Bleomycin resistance protein</fullName>
    </submittedName>
</protein>
<accession>A0ABQ3IKS3</accession>
<dbReference type="EMBL" id="BNCH01000001">
    <property type="protein sequence ID" value="GHE87358.1"/>
    <property type="molecule type" value="Genomic_DNA"/>
</dbReference>
<dbReference type="SUPFAM" id="SSF54593">
    <property type="entry name" value="Glyoxalase/Bleomycin resistance protein/Dihydroxybiphenyl dioxygenase"/>
    <property type="match status" value="1"/>
</dbReference>
<dbReference type="Gene3D" id="3.10.180.10">
    <property type="entry name" value="2,3-Dihydroxybiphenyl 1,2-Dioxygenase, domain 1"/>
    <property type="match status" value="1"/>
</dbReference>
<dbReference type="InterPro" id="IPR004360">
    <property type="entry name" value="Glyas_Fos-R_dOase_dom"/>
</dbReference>
<feature type="domain" description="VOC" evidence="1">
    <location>
        <begin position="1"/>
        <end position="121"/>
    </location>
</feature>
<dbReference type="Proteomes" id="UP000609802">
    <property type="component" value="Unassembled WGS sequence"/>
</dbReference>
<name>A0ABQ3IKS3_9RHOB</name>
<dbReference type="InterPro" id="IPR037523">
    <property type="entry name" value="VOC_core"/>
</dbReference>
<dbReference type="InterPro" id="IPR029068">
    <property type="entry name" value="Glyas_Bleomycin-R_OHBP_Dase"/>
</dbReference>